<dbReference type="GO" id="GO:0003700">
    <property type="term" value="F:DNA-binding transcription factor activity"/>
    <property type="evidence" value="ECO:0007669"/>
    <property type="project" value="InterPro"/>
</dbReference>
<dbReference type="InterPro" id="IPR029442">
    <property type="entry name" value="GyrI-like"/>
</dbReference>
<dbReference type="PANTHER" id="PTHR40055">
    <property type="entry name" value="TRANSCRIPTIONAL REGULATOR YGIV-RELATED"/>
    <property type="match status" value="1"/>
</dbReference>
<dbReference type="SUPFAM" id="SSF46689">
    <property type="entry name" value="Homeodomain-like"/>
    <property type="match status" value="2"/>
</dbReference>
<dbReference type="InterPro" id="IPR018060">
    <property type="entry name" value="HTH_AraC"/>
</dbReference>
<dbReference type="PANTHER" id="PTHR40055:SF1">
    <property type="entry name" value="TRANSCRIPTIONAL REGULATOR YGIV-RELATED"/>
    <property type="match status" value="1"/>
</dbReference>
<name>A0A1F5EWN7_9BACT</name>
<accession>A0A1F5EWN7</accession>
<dbReference type="PROSITE" id="PS01124">
    <property type="entry name" value="HTH_ARAC_FAMILY_2"/>
    <property type="match status" value="1"/>
</dbReference>
<dbReference type="AlphaFoldDB" id="A0A1F5EWN7"/>
<gene>
    <name evidence="5" type="ORF">A2Y64_07370</name>
</gene>
<dbReference type="InterPro" id="IPR018062">
    <property type="entry name" value="HTH_AraC-typ_CS"/>
</dbReference>
<dbReference type="Gene3D" id="1.10.10.60">
    <property type="entry name" value="Homeodomain-like"/>
    <property type="match status" value="2"/>
</dbReference>
<dbReference type="EMBL" id="MFAF01000141">
    <property type="protein sequence ID" value="OGD71785.1"/>
    <property type="molecule type" value="Genomic_DNA"/>
</dbReference>
<proteinExistence type="predicted"/>
<dbReference type="Pfam" id="PF12833">
    <property type="entry name" value="HTH_18"/>
    <property type="match status" value="1"/>
</dbReference>
<dbReference type="PROSITE" id="PS00041">
    <property type="entry name" value="HTH_ARAC_FAMILY_1"/>
    <property type="match status" value="1"/>
</dbReference>
<keyword evidence="1" id="KW-0805">Transcription regulation</keyword>
<evidence type="ECO:0000256" key="1">
    <source>
        <dbReference type="ARBA" id="ARBA00023015"/>
    </source>
</evidence>
<evidence type="ECO:0000256" key="3">
    <source>
        <dbReference type="ARBA" id="ARBA00023163"/>
    </source>
</evidence>
<dbReference type="InterPro" id="IPR010499">
    <property type="entry name" value="AraC_E-bd"/>
</dbReference>
<dbReference type="InterPro" id="IPR020449">
    <property type="entry name" value="Tscrpt_reg_AraC-type_HTH"/>
</dbReference>
<dbReference type="Gene3D" id="3.20.80.10">
    <property type="entry name" value="Regulatory factor, effector binding domain"/>
    <property type="match status" value="1"/>
</dbReference>
<sequence length="296" mass="33626">MRPQPETLKDYQRRLNKVISHLWHHLDEEHDLATLAGIACFSLFHFHRIFRALVGEPVGAYVNRLRLERAAQELVSGGRSVTDIGLDAGFQSPAAFSRAFTRRFGSSPTDFRKQGKANRAELVHPPRIVLTTNEEDEMEGVRIVELEAMTIAYAHSPQGYRQEGINVAWQKLMPFYWKHRPTKVAEACLGLSWDDPKVVEVDRCRYEAAMAVDEGTKPEGEVGVRRLTGGTFAVYRHVGPYSGLSETYDRLIKNWLAGSGYQMRDEPCLEFYRSDPENTPPEELVTDIHLPVEKVS</sequence>
<dbReference type="SMART" id="SM00342">
    <property type="entry name" value="HTH_ARAC"/>
    <property type="match status" value="1"/>
</dbReference>
<protein>
    <recommendedName>
        <fullName evidence="4">HTH araC/xylS-type domain-containing protein</fullName>
    </recommendedName>
</protein>
<comment type="caution">
    <text evidence="5">The sequence shown here is derived from an EMBL/GenBank/DDBJ whole genome shotgun (WGS) entry which is preliminary data.</text>
</comment>
<keyword evidence="3" id="KW-0804">Transcription</keyword>
<dbReference type="InterPro" id="IPR050908">
    <property type="entry name" value="SmbC-like"/>
</dbReference>
<evidence type="ECO:0000256" key="2">
    <source>
        <dbReference type="ARBA" id="ARBA00023125"/>
    </source>
</evidence>
<dbReference type="InterPro" id="IPR009057">
    <property type="entry name" value="Homeodomain-like_sf"/>
</dbReference>
<dbReference type="SUPFAM" id="SSF55136">
    <property type="entry name" value="Probable bacterial effector-binding domain"/>
    <property type="match status" value="1"/>
</dbReference>
<keyword evidence="2" id="KW-0238">DNA-binding</keyword>
<dbReference type="SMART" id="SM00871">
    <property type="entry name" value="AraC_E_bind"/>
    <property type="match status" value="1"/>
</dbReference>
<evidence type="ECO:0000313" key="6">
    <source>
        <dbReference type="Proteomes" id="UP000177187"/>
    </source>
</evidence>
<reference evidence="5 6" key="1">
    <citation type="journal article" date="2016" name="Nat. Commun.">
        <title>Thousands of microbial genomes shed light on interconnected biogeochemical processes in an aquifer system.</title>
        <authorList>
            <person name="Anantharaman K."/>
            <person name="Brown C.T."/>
            <person name="Hug L.A."/>
            <person name="Sharon I."/>
            <person name="Castelle C.J."/>
            <person name="Probst A.J."/>
            <person name="Thomas B.C."/>
            <person name="Singh A."/>
            <person name="Wilkins M.J."/>
            <person name="Karaoz U."/>
            <person name="Brodie E.L."/>
            <person name="Williams K.H."/>
            <person name="Hubbard S.S."/>
            <person name="Banfield J.F."/>
        </authorList>
    </citation>
    <scope>NUCLEOTIDE SEQUENCE [LARGE SCALE GENOMIC DNA]</scope>
</reference>
<organism evidence="5 6">
    <name type="scientific">Candidatus Coatesbacteria bacterium RBG_13_66_14</name>
    <dbReference type="NCBI Taxonomy" id="1817816"/>
    <lineage>
        <taxon>Bacteria</taxon>
        <taxon>Candidatus Coatesiibacteriota</taxon>
    </lineage>
</organism>
<dbReference type="PRINTS" id="PR00032">
    <property type="entry name" value="HTHARAC"/>
</dbReference>
<evidence type="ECO:0000259" key="4">
    <source>
        <dbReference type="PROSITE" id="PS01124"/>
    </source>
</evidence>
<feature type="domain" description="HTH araC/xylS-type" evidence="4">
    <location>
        <begin position="16"/>
        <end position="114"/>
    </location>
</feature>
<dbReference type="GO" id="GO:0043565">
    <property type="term" value="F:sequence-specific DNA binding"/>
    <property type="evidence" value="ECO:0007669"/>
    <property type="project" value="InterPro"/>
</dbReference>
<evidence type="ECO:0000313" key="5">
    <source>
        <dbReference type="EMBL" id="OGD71785.1"/>
    </source>
</evidence>
<dbReference type="InterPro" id="IPR011256">
    <property type="entry name" value="Reg_factor_effector_dom_sf"/>
</dbReference>
<dbReference type="STRING" id="1817816.A2Y64_07370"/>
<dbReference type="Proteomes" id="UP000177187">
    <property type="component" value="Unassembled WGS sequence"/>
</dbReference>
<dbReference type="Pfam" id="PF06445">
    <property type="entry name" value="GyrI-like"/>
    <property type="match status" value="1"/>
</dbReference>